<name>A0A1G5ZCA7_9BACT</name>
<protein>
    <submittedName>
        <fullName evidence="1">Glycosyltransferase, GT2 family</fullName>
    </submittedName>
</protein>
<dbReference type="AlphaFoldDB" id="A0A1G5ZCA7"/>
<keyword evidence="1" id="KW-0808">Transferase</keyword>
<dbReference type="SUPFAM" id="SSF53448">
    <property type="entry name" value="Nucleotide-diphospho-sugar transferases"/>
    <property type="match status" value="1"/>
</dbReference>
<keyword evidence="2" id="KW-1185">Reference proteome</keyword>
<organism evidence="1 2">
    <name type="scientific">Algoriphagus alkaliphilus</name>
    <dbReference type="NCBI Taxonomy" id="279824"/>
    <lineage>
        <taxon>Bacteria</taxon>
        <taxon>Pseudomonadati</taxon>
        <taxon>Bacteroidota</taxon>
        <taxon>Cytophagia</taxon>
        <taxon>Cytophagales</taxon>
        <taxon>Cyclobacteriaceae</taxon>
        <taxon>Algoriphagus</taxon>
    </lineage>
</organism>
<dbReference type="Gene3D" id="3.90.550.10">
    <property type="entry name" value="Spore Coat Polysaccharide Biosynthesis Protein SpsA, Chain A"/>
    <property type="match status" value="1"/>
</dbReference>
<dbReference type="GO" id="GO:0016740">
    <property type="term" value="F:transferase activity"/>
    <property type="evidence" value="ECO:0007669"/>
    <property type="project" value="UniProtKB-KW"/>
</dbReference>
<accession>A0A1G5ZCA7</accession>
<sequence length="236" mass="26719">MAEVLVITPVKNSIETTLDTARAIAASDVSVRHIIFNDFSTFETKASLEENKSKIGYDLIHIEELTDHPSPNYKLVLQTSQKIALEAGLPLLVIESDVVVKPDTISSLLSQQRKNAKSGLVGSVTVDEAGLVNFPYLKFKGVKQPVIHTQRSLSFCCTLFTLDFLKSYDFMGLDAAKDWYDTFISKKSIELGFENTVLMNAPVWHRPHASRPWKQLKYTNPLKYYFLKFWKGLDKI</sequence>
<dbReference type="EMBL" id="FMXE01000031">
    <property type="protein sequence ID" value="SDA92216.1"/>
    <property type="molecule type" value="Genomic_DNA"/>
</dbReference>
<dbReference type="CDD" id="cd00761">
    <property type="entry name" value="Glyco_tranf_GTA_type"/>
    <property type="match status" value="1"/>
</dbReference>
<evidence type="ECO:0000313" key="2">
    <source>
        <dbReference type="Proteomes" id="UP000198756"/>
    </source>
</evidence>
<dbReference type="Proteomes" id="UP000198756">
    <property type="component" value="Unassembled WGS sequence"/>
</dbReference>
<evidence type="ECO:0000313" key="1">
    <source>
        <dbReference type="EMBL" id="SDA92216.1"/>
    </source>
</evidence>
<proteinExistence type="predicted"/>
<gene>
    <name evidence="1" type="ORF">SAMN03080617_03531</name>
</gene>
<dbReference type="InterPro" id="IPR029044">
    <property type="entry name" value="Nucleotide-diphossugar_trans"/>
</dbReference>
<dbReference type="STRING" id="279824.SAMN03080617_03531"/>
<dbReference type="RefSeq" id="WP_092732892.1">
    <property type="nucleotide sequence ID" value="NZ_FMXE01000031.1"/>
</dbReference>
<dbReference type="OrthoDB" id="1041945at2"/>
<reference evidence="2" key="1">
    <citation type="submission" date="2016-10" db="EMBL/GenBank/DDBJ databases">
        <authorList>
            <person name="Varghese N."/>
            <person name="Submissions S."/>
        </authorList>
    </citation>
    <scope>NUCLEOTIDE SEQUENCE [LARGE SCALE GENOMIC DNA]</scope>
    <source>
        <strain evidence="2">DSM 22703</strain>
    </source>
</reference>